<dbReference type="Proteomes" id="UP000293162">
    <property type="component" value="Unassembled WGS sequence"/>
</dbReference>
<reference evidence="2 3" key="1">
    <citation type="submission" date="2019-02" db="EMBL/GenBank/DDBJ databases">
        <title>Bacterial novel species Emticicia sp. 17J42-9 isolated from soil.</title>
        <authorList>
            <person name="Jung H.-Y."/>
        </authorList>
    </citation>
    <scope>NUCLEOTIDE SEQUENCE [LARGE SCALE GENOMIC DNA]</scope>
    <source>
        <strain evidence="2 3">17J42-9</strain>
    </source>
</reference>
<dbReference type="PANTHER" id="PTHR33164:SF43">
    <property type="entry name" value="HTH-TYPE TRANSCRIPTIONAL REPRESSOR YETL"/>
    <property type="match status" value="1"/>
</dbReference>
<comment type="caution">
    <text evidence="2">The sequence shown here is derived from an EMBL/GenBank/DDBJ whole genome shotgun (WGS) entry which is preliminary data.</text>
</comment>
<dbReference type="InterPro" id="IPR039422">
    <property type="entry name" value="MarR/SlyA-like"/>
</dbReference>
<keyword evidence="3" id="KW-1185">Reference proteome</keyword>
<dbReference type="Gene3D" id="1.10.10.10">
    <property type="entry name" value="Winged helix-like DNA-binding domain superfamily/Winged helix DNA-binding domain"/>
    <property type="match status" value="1"/>
</dbReference>
<dbReference type="InterPro" id="IPR036390">
    <property type="entry name" value="WH_DNA-bd_sf"/>
</dbReference>
<proteinExistence type="predicted"/>
<evidence type="ECO:0000313" key="2">
    <source>
        <dbReference type="EMBL" id="RYU93157.1"/>
    </source>
</evidence>
<feature type="domain" description="HTH marR-type" evidence="1">
    <location>
        <begin position="1"/>
        <end position="151"/>
    </location>
</feature>
<accession>A0A4Q5LUI8</accession>
<name>A0A4Q5LUI8_9BACT</name>
<dbReference type="SUPFAM" id="SSF46785">
    <property type="entry name" value="Winged helix' DNA-binding domain"/>
    <property type="match status" value="1"/>
</dbReference>
<dbReference type="RefSeq" id="WP_130023700.1">
    <property type="nucleotide sequence ID" value="NZ_SEWF01000054.1"/>
</dbReference>
<dbReference type="InterPro" id="IPR036388">
    <property type="entry name" value="WH-like_DNA-bd_sf"/>
</dbReference>
<dbReference type="EMBL" id="SEWF01000054">
    <property type="protein sequence ID" value="RYU93157.1"/>
    <property type="molecule type" value="Genomic_DNA"/>
</dbReference>
<dbReference type="OrthoDB" id="948423at2"/>
<sequence>MNEDILKEVAIFKAIKGRLFGKLLGKSYRFMSEIASEYLQGIGYKNFRIGHAVALLHIDLEGTNINNLSNKVCVTKQAMSKLIKELQAEGYVTVEKDQTDARALIVRHSEKGIKALIDWKRAMEYVNEKFKEILGADKLEMLRGILYELVDHYEASTQYNKANDLSYAIMRKDSLVFQPEEELNKN</sequence>
<evidence type="ECO:0000259" key="1">
    <source>
        <dbReference type="PROSITE" id="PS50995"/>
    </source>
</evidence>
<dbReference type="Pfam" id="PF12802">
    <property type="entry name" value="MarR_2"/>
    <property type="match status" value="1"/>
</dbReference>
<organism evidence="2 3">
    <name type="scientific">Emticicia agri</name>
    <dbReference type="NCBI Taxonomy" id="2492393"/>
    <lineage>
        <taxon>Bacteria</taxon>
        <taxon>Pseudomonadati</taxon>
        <taxon>Bacteroidota</taxon>
        <taxon>Cytophagia</taxon>
        <taxon>Cytophagales</taxon>
        <taxon>Leadbetterellaceae</taxon>
        <taxon>Emticicia</taxon>
    </lineage>
</organism>
<evidence type="ECO:0000313" key="3">
    <source>
        <dbReference type="Proteomes" id="UP000293162"/>
    </source>
</evidence>
<dbReference type="GO" id="GO:0006950">
    <property type="term" value="P:response to stress"/>
    <property type="evidence" value="ECO:0007669"/>
    <property type="project" value="TreeGrafter"/>
</dbReference>
<dbReference type="AlphaFoldDB" id="A0A4Q5LUI8"/>
<dbReference type="InterPro" id="IPR000835">
    <property type="entry name" value="HTH_MarR-typ"/>
</dbReference>
<dbReference type="PANTHER" id="PTHR33164">
    <property type="entry name" value="TRANSCRIPTIONAL REGULATOR, MARR FAMILY"/>
    <property type="match status" value="1"/>
</dbReference>
<gene>
    <name evidence="2" type="ORF">EWM59_23505</name>
</gene>
<protein>
    <submittedName>
        <fullName evidence="2">MarR family transcriptional regulator</fullName>
    </submittedName>
</protein>
<dbReference type="GO" id="GO:0003700">
    <property type="term" value="F:DNA-binding transcription factor activity"/>
    <property type="evidence" value="ECO:0007669"/>
    <property type="project" value="InterPro"/>
</dbReference>
<dbReference type="PROSITE" id="PS50995">
    <property type="entry name" value="HTH_MARR_2"/>
    <property type="match status" value="1"/>
</dbReference>